<feature type="transmembrane region" description="Helical" evidence="1">
    <location>
        <begin position="166"/>
        <end position="193"/>
    </location>
</feature>
<name>A0ABQ5JPQ9_9LACO</name>
<dbReference type="InterPro" id="IPR017946">
    <property type="entry name" value="PLC-like_Pdiesterase_TIM-brl"/>
</dbReference>
<sequence length="598" mass="68949">MKGTKRTSIWRFTRAFWYFFKHYSFTAIVVYAVLIPTFSWLGAAILRWSNIAYLSYTNFGAVVVAHPGAMASLLLLLLVILVGIYLQFAYLLLMVAYRRKNQRPTIRQLVSELWRRLPRLSLGTFGFFVLYFILIVPFGGSFIRTPLLAKVQIPAFILEFITTKPLLLAALILVYAFGYYFGLRLLVVIPLLMFKRNSVKQAVKESWRQTKGSFWWITLRIIGIIVSAAVLYLVLFMGFYGAQTWFDQQNHITALTAAIVNFNLLSLLTYTVSILTTVWVLDLSLQVMQRYDVGALEQLPDLPHIIAKSWWRVSIFVAFVVVAVVFAGYGYSYFDGLLEVNPQTLSHRGVNDGNGVQNTIPALTKTHRDHPKYVEMDIRETKDHHFVAMHDDNLINLAGKNEKVDQQTLVHLTATTIHENGYSTKIDSFDQYLKAAHAMHQKLLVEIKIDSDQDRKALVNRFIDRYADTLLTHHDIIHTLDYGIVEQLKRERPALTVGYILPYNFVGVPRTRANFFTMEYSTLNDRFVSAAHRDHKRVFAWTVNDEDDMDQMMRLDVDGIITDQLSTLKSEISQQKRDHNYADQLLKYGTEVLYQQPR</sequence>
<dbReference type="Pfam" id="PF10110">
    <property type="entry name" value="GPDPase_memb"/>
    <property type="match status" value="1"/>
</dbReference>
<evidence type="ECO:0000313" key="3">
    <source>
        <dbReference type="EMBL" id="GKT05324.1"/>
    </source>
</evidence>
<gene>
    <name evidence="3" type="primary">glpQ4</name>
    <name evidence="3" type="ORF">JCM31185_06130</name>
</gene>
<feature type="transmembrane region" description="Helical" evidence="1">
    <location>
        <begin position="20"/>
        <end position="49"/>
    </location>
</feature>
<keyword evidence="1" id="KW-0812">Transmembrane</keyword>
<organism evidence="3 4">
    <name type="scientific">Furfurilactobacillus curtus</name>
    <dbReference type="NCBI Taxonomy" id="1746200"/>
    <lineage>
        <taxon>Bacteria</taxon>
        <taxon>Bacillati</taxon>
        <taxon>Bacillota</taxon>
        <taxon>Bacilli</taxon>
        <taxon>Lactobacillales</taxon>
        <taxon>Lactobacillaceae</taxon>
        <taxon>Furfurilactobacillus</taxon>
    </lineage>
</organism>
<dbReference type="PANTHER" id="PTHR46211">
    <property type="entry name" value="GLYCEROPHOSPHORYL DIESTER PHOSPHODIESTERASE"/>
    <property type="match status" value="1"/>
</dbReference>
<protein>
    <submittedName>
        <fullName evidence="3">Glycerophosphoryl diester phosphodiesterase</fullName>
    </submittedName>
</protein>
<dbReference type="InterPro" id="IPR030395">
    <property type="entry name" value="GP_PDE_dom"/>
</dbReference>
<proteinExistence type="predicted"/>
<comment type="caution">
    <text evidence="3">The sequence shown here is derived from an EMBL/GenBank/DDBJ whole genome shotgun (WGS) entry which is preliminary data.</text>
</comment>
<dbReference type="RefSeq" id="WP_407882590.1">
    <property type="nucleotide sequence ID" value="NZ_BQXO01000002.1"/>
</dbReference>
<dbReference type="Gene3D" id="3.20.20.190">
    <property type="entry name" value="Phosphatidylinositol (PI) phosphodiesterase"/>
    <property type="match status" value="1"/>
</dbReference>
<dbReference type="PROSITE" id="PS51704">
    <property type="entry name" value="GP_PDE"/>
    <property type="match status" value="1"/>
</dbReference>
<feature type="transmembrane region" description="Helical" evidence="1">
    <location>
        <begin position="117"/>
        <end position="138"/>
    </location>
</feature>
<dbReference type="EMBL" id="BQXO01000002">
    <property type="protein sequence ID" value="GKT05324.1"/>
    <property type="molecule type" value="Genomic_DNA"/>
</dbReference>
<dbReference type="Proteomes" id="UP001628078">
    <property type="component" value="Unassembled WGS sequence"/>
</dbReference>
<feature type="transmembrane region" description="Helical" evidence="1">
    <location>
        <begin position="69"/>
        <end position="96"/>
    </location>
</feature>
<evidence type="ECO:0000256" key="1">
    <source>
        <dbReference type="SAM" id="Phobius"/>
    </source>
</evidence>
<dbReference type="SUPFAM" id="SSF51695">
    <property type="entry name" value="PLC-like phosphodiesterases"/>
    <property type="match status" value="1"/>
</dbReference>
<dbReference type="Pfam" id="PF03009">
    <property type="entry name" value="GDPD"/>
    <property type="match status" value="1"/>
</dbReference>
<keyword evidence="4" id="KW-1185">Reference proteome</keyword>
<accession>A0ABQ5JPQ9</accession>
<dbReference type="PANTHER" id="PTHR46211:SF8">
    <property type="entry name" value="PHOSPHODIESTERASE"/>
    <property type="match status" value="1"/>
</dbReference>
<reference evidence="3 4" key="1">
    <citation type="submission" date="2022-03" db="EMBL/GenBank/DDBJ databases">
        <title>Draft genome sequence of Furfurilactobacillus curtus JCM 31185.</title>
        <authorList>
            <person name="Suzuki S."/>
            <person name="Endo A."/>
            <person name="Kajikawa A."/>
        </authorList>
    </citation>
    <scope>NUCLEOTIDE SEQUENCE [LARGE SCALE GENOMIC DNA]</scope>
    <source>
        <strain evidence="3 4">JCM 31185</strain>
    </source>
</reference>
<feature type="transmembrane region" description="Helical" evidence="1">
    <location>
        <begin position="214"/>
        <end position="240"/>
    </location>
</feature>
<keyword evidence="1" id="KW-0472">Membrane</keyword>
<feature type="transmembrane region" description="Helical" evidence="1">
    <location>
        <begin position="252"/>
        <end position="281"/>
    </location>
</feature>
<evidence type="ECO:0000313" key="4">
    <source>
        <dbReference type="Proteomes" id="UP001628078"/>
    </source>
</evidence>
<dbReference type="CDD" id="cd08579">
    <property type="entry name" value="GDPD_memb_like"/>
    <property type="match status" value="1"/>
</dbReference>
<feature type="transmembrane region" description="Helical" evidence="1">
    <location>
        <begin position="313"/>
        <end position="334"/>
    </location>
</feature>
<dbReference type="InterPro" id="IPR018476">
    <property type="entry name" value="GlyceroP-diester-Pdiesterase_M"/>
</dbReference>
<keyword evidence="1" id="KW-1133">Transmembrane helix</keyword>
<feature type="domain" description="GP-PDE" evidence="2">
    <location>
        <begin position="342"/>
        <end position="572"/>
    </location>
</feature>
<evidence type="ECO:0000259" key="2">
    <source>
        <dbReference type="PROSITE" id="PS51704"/>
    </source>
</evidence>